<dbReference type="EMBL" id="CACRXK020004547">
    <property type="protein sequence ID" value="CAB4003132.1"/>
    <property type="molecule type" value="Genomic_DNA"/>
</dbReference>
<dbReference type="Proteomes" id="UP001152795">
    <property type="component" value="Unassembled WGS sequence"/>
</dbReference>
<feature type="compositionally biased region" description="Polar residues" evidence="1">
    <location>
        <begin position="118"/>
        <end position="127"/>
    </location>
</feature>
<protein>
    <submittedName>
        <fullName evidence="2">Uncharacterized protein</fullName>
    </submittedName>
</protein>
<feature type="region of interest" description="Disordered" evidence="1">
    <location>
        <begin position="97"/>
        <end position="127"/>
    </location>
</feature>
<feature type="region of interest" description="Disordered" evidence="1">
    <location>
        <begin position="343"/>
        <end position="371"/>
    </location>
</feature>
<feature type="compositionally biased region" description="Polar residues" evidence="1">
    <location>
        <begin position="1453"/>
        <end position="1465"/>
    </location>
</feature>
<dbReference type="PANTHER" id="PTHR46704">
    <property type="entry name" value="CXC DOMAIN-CONTAINING PROTEIN-RELATED"/>
    <property type="match status" value="1"/>
</dbReference>
<organism evidence="2 3">
    <name type="scientific">Paramuricea clavata</name>
    <name type="common">Red gorgonian</name>
    <name type="synonym">Violescent sea-whip</name>
    <dbReference type="NCBI Taxonomy" id="317549"/>
    <lineage>
        <taxon>Eukaryota</taxon>
        <taxon>Metazoa</taxon>
        <taxon>Cnidaria</taxon>
        <taxon>Anthozoa</taxon>
        <taxon>Octocorallia</taxon>
        <taxon>Malacalcyonacea</taxon>
        <taxon>Plexauridae</taxon>
        <taxon>Paramuricea</taxon>
    </lineage>
</organism>
<accession>A0A6S7IAK2</accession>
<dbReference type="SMART" id="SM01114">
    <property type="entry name" value="CXC"/>
    <property type="match status" value="1"/>
</dbReference>
<keyword evidence="3" id="KW-1185">Reference proteome</keyword>
<evidence type="ECO:0000313" key="2">
    <source>
        <dbReference type="EMBL" id="CAB4003132.1"/>
    </source>
</evidence>
<name>A0A6S7IAK2_PARCT</name>
<evidence type="ECO:0000256" key="1">
    <source>
        <dbReference type="SAM" id="MobiDB-lite"/>
    </source>
</evidence>
<proteinExistence type="predicted"/>
<comment type="caution">
    <text evidence="2">The sequence shown here is derived from an EMBL/GenBank/DDBJ whole genome shotgun (WGS) entry which is preliminary data.</text>
</comment>
<feature type="compositionally biased region" description="Acidic residues" evidence="1">
    <location>
        <begin position="350"/>
        <end position="359"/>
    </location>
</feature>
<feature type="region of interest" description="Disordered" evidence="1">
    <location>
        <begin position="1442"/>
        <end position="1465"/>
    </location>
</feature>
<dbReference type="InterPro" id="IPR033467">
    <property type="entry name" value="Tesmin/TSO1-like_CXC"/>
</dbReference>
<evidence type="ECO:0000313" key="3">
    <source>
        <dbReference type="Proteomes" id="UP001152795"/>
    </source>
</evidence>
<dbReference type="PANTHER" id="PTHR46704:SF9">
    <property type="entry name" value="BHLH DOMAIN-CONTAINING PROTEIN"/>
    <property type="match status" value="1"/>
</dbReference>
<gene>
    <name evidence="2" type="ORF">PACLA_8A025018</name>
</gene>
<sequence>MDESSCIIHFTGKGGQIKSLTTETLTKIIERRKQWLNLPEKYGEFSDVAEKTYAHIPANKDEVCEHDEKLGYHVSCYRNFTDKTKLERAESTLANLKRKKDECENQDDDPVPQKRTPTRQSSRIQKQSCSPTISISVRGNILPKRCLVCKKAKPISVFETPESSESGGSQVGSQDLLSTRESIKNSSYHWHKQLRQEHALQEAAKLHNDTDLLCEIAGKDCVAIEARYHKKCYLQYTKILTRKIKPIGATVYDNAFDIFCAEIIEERIVGNKEILLLSYLLVEFIKIVKKLNGETIVYQSTRLKNRIQARYPNIVFHSSKMMNKGILVYADCVVTGDVADEVMDTSKDEDRDEEDENSDEGCRMSTNYDPDEMNINPGSFSTIIWDNNDFNEETVSGKGTTHVANGIIVQTKSNDTPLLPKIEVSKTVRTIKPPETDILPYLLVKKGLPSLFSHKDELVLDNKSHRQHQSDGRIFDFAYILSKLHPAPNGVILPSWTAFNTKTNPTIPTQSTIGYLPVIDASVTDLATVNTILGRSVLICKELQQPQIVLVFDEAIYAKAQMIRWNHEEYLNKTVIRLGDFHTVMSYCTGISKIFKDAGLTDIFIESGIVAPGSITGVLSGKHYNRCVRAHKLVYEALQRMRFQTYINSLSESESEEFFSHCQLLTECFENDTFKEFCLETNTLDELYCNFDEFNKKCCQENPTFAFWSVYIEMVQVLLLYIRATRTSDWALHLSALRSMIPWFFATDRINYARYSPCYWLEMSCLDETHPYVSFNIATNWTVQRQSNYGFSSVACDQTIEQTLNRDSKVKGGLVGITLNRGAMHRWILGQAERAAIMRQCELMANVSDIPRDRKDLDKTRIKSDEDAVVEVIHTIDAFVNPFENDHTELVHLASGKVATNAVASDMTNMFERGEKAALDFMNTKVLCSKPDIYAAIKKTNLKTFSQMSTKVNSKNRKGDVVAVRIQKSCLPKCCSSPEAETPFPLPLATSDGNLVKTAKSKLLHLIENRTTDHLVDRIEGDKVLILDAMAILQTIKIIPSTFGELAHKLLVMVVELAVKSKAKRVDFVCDRYPAQSIKDFERAIRGERGTQLIKIYSSLQKVPRQWKKFITAGENKEELIKFLFKSWSEECDPQLLRGVEVFIAHESQCHQLVALTNTIACHEVEDLACDHEEADTRMLAHAKSASAEYSSIIIKSPDTDVFIIAVNASLSIRADLYFETGTKDKRRIISISKVKENLGDLWSAALIGFHSFTGCDTTSAFFGKGKSSALKIAMESEEYALAFSNLGNELDVPSSMKAVLKTFVCHLYGAENQSDVNLVRYLLFKGGKFDEELLPPNEDSLEQHVKRANFQCFIWRRATNSMMVAPSFSGHGWEIDNIGHVHITWMTLPPAPDSVLDFANCKCKTGCINNRCSCKKANLKCSELCNCSNCQNGANGHTDTIEDVDSDDTYNPVDSDSDSSVTEF</sequence>
<dbReference type="OrthoDB" id="6021232at2759"/>
<reference evidence="2" key="1">
    <citation type="submission" date="2020-04" db="EMBL/GenBank/DDBJ databases">
        <authorList>
            <person name="Alioto T."/>
            <person name="Alioto T."/>
            <person name="Gomez Garrido J."/>
        </authorList>
    </citation>
    <scope>NUCLEOTIDE SEQUENCE</scope>
    <source>
        <strain evidence="2">A484AB</strain>
    </source>
</reference>